<comment type="subcellular location">
    <subcellularLocation>
        <location evidence="1">Secreted</location>
    </subcellularLocation>
</comment>
<dbReference type="InterPro" id="IPR016024">
    <property type="entry name" value="ARM-type_fold"/>
</dbReference>
<evidence type="ECO:0000256" key="1">
    <source>
        <dbReference type="ARBA" id="ARBA00004613"/>
    </source>
</evidence>
<dbReference type="GO" id="GO:0005576">
    <property type="term" value="C:extracellular region"/>
    <property type="evidence" value="ECO:0007669"/>
    <property type="project" value="UniProtKB-SubCell"/>
</dbReference>
<dbReference type="Pfam" id="PF05823">
    <property type="entry name" value="Gp-FAR-1"/>
    <property type="match status" value="3"/>
</dbReference>
<accession>A0A914BW51</accession>
<keyword evidence="5" id="KW-0732">Signal</keyword>
<keyword evidence="8" id="KW-1185">Reference proteome</keyword>
<sequence>MRSAIIFLAIVAYVYGETLNLFLYEELPELYKEFIPEHVRKFFTTLSIEEKILIREFAAKTGDFSKKSDDEIWELLKTKNLDLYKKAFEVRTLVEKKIDNLKPEAKTFIEFLFERLRLVYKNSDKQHLQETAKQIIGKFKDLKEDYRLDVKTHFIRIYEYIQDSKFEELAKGIFRFIDGEILNLFLYEELPELYKEFIPEKVRKFFITLSVEEKTLIREFATKTGDFSKKSDDEVWELLKTKNLELYKKVFEVRTFVEQKTEDLKPETKTFVELLFERLRLVYKNSDIQYLQETAKQIIGKFKDLKEDYRLDLKTHFLRIYEYIQDSKFEELANGAFQFVDEFIPEHVRKFFTTLSIEEKTLIREFAIKTDDFSKKSDDEVWELLKTKNLELYKKVFEVRTFVEKKIEDLKPETKTFVELLFERLRLVYKNSDKQHLQETAKQIIGKFKDLKEDYRLDLKSHFLRIYEYIQDSKFEELANGIRFE</sequence>
<evidence type="ECO:0000313" key="8">
    <source>
        <dbReference type="Proteomes" id="UP000887540"/>
    </source>
</evidence>
<dbReference type="AlphaFoldDB" id="A0A914BW51"/>
<evidence type="ECO:0000256" key="7">
    <source>
        <dbReference type="ARBA" id="ARBA00023121"/>
    </source>
</evidence>
<dbReference type="SUPFAM" id="SSF48371">
    <property type="entry name" value="ARM repeat"/>
    <property type="match status" value="1"/>
</dbReference>
<dbReference type="Proteomes" id="UP000887540">
    <property type="component" value="Unplaced"/>
</dbReference>
<protein>
    <recommendedName>
        <fullName evidence="3">Fatty-acid and retinol-binding protein 1</fullName>
    </recommendedName>
</protein>
<evidence type="ECO:0000256" key="5">
    <source>
        <dbReference type="ARBA" id="ARBA00022729"/>
    </source>
</evidence>
<evidence type="ECO:0000256" key="4">
    <source>
        <dbReference type="ARBA" id="ARBA00022525"/>
    </source>
</evidence>
<evidence type="ECO:0000313" key="9">
    <source>
        <dbReference type="WBParaSite" id="ACRNAN_Path_114.g408.t1"/>
    </source>
</evidence>
<dbReference type="WBParaSite" id="ACRNAN_Path_114.g408.t1">
    <property type="protein sequence ID" value="ACRNAN_Path_114.g408.t1"/>
    <property type="gene ID" value="ACRNAN_Path_114.g408"/>
</dbReference>
<dbReference type="GO" id="GO:0008289">
    <property type="term" value="F:lipid binding"/>
    <property type="evidence" value="ECO:0007669"/>
    <property type="project" value="UniProtKB-KW"/>
</dbReference>
<reference evidence="9" key="1">
    <citation type="submission" date="2022-11" db="UniProtKB">
        <authorList>
            <consortium name="WormBaseParasite"/>
        </authorList>
    </citation>
    <scope>IDENTIFICATION</scope>
</reference>
<evidence type="ECO:0000256" key="6">
    <source>
        <dbReference type="ARBA" id="ARBA00023054"/>
    </source>
</evidence>
<keyword evidence="6" id="KW-0175">Coiled coil</keyword>
<dbReference type="PANTHER" id="PTHR31418:SF7">
    <property type="entry name" value="FATTY-ACID AND RETINOL-BINDING PROTEIN 1"/>
    <property type="match status" value="1"/>
</dbReference>
<proteinExistence type="inferred from homology"/>
<dbReference type="InterPro" id="IPR008632">
    <property type="entry name" value="Gp-FAR-1"/>
</dbReference>
<comment type="similarity">
    <text evidence="2">Belongs to the fatty-acid and retinol-binding protein (FARBP) family.</text>
</comment>
<evidence type="ECO:0000256" key="2">
    <source>
        <dbReference type="ARBA" id="ARBA00006648"/>
    </source>
</evidence>
<keyword evidence="7" id="KW-0446">Lipid-binding</keyword>
<dbReference type="PANTHER" id="PTHR31418">
    <property type="entry name" value="FATTY-ACID AND RETINOL-BINDING PROTEIN 1"/>
    <property type="match status" value="1"/>
</dbReference>
<dbReference type="Gene3D" id="1.20.120.1100">
    <property type="match status" value="3"/>
</dbReference>
<keyword evidence="4" id="KW-0964">Secreted</keyword>
<organism evidence="8 9">
    <name type="scientific">Acrobeloides nanus</name>
    <dbReference type="NCBI Taxonomy" id="290746"/>
    <lineage>
        <taxon>Eukaryota</taxon>
        <taxon>Metazoa</taxon>
        <taxon>Ecdysozoa</taxon>
        <taxon>Nematoda</taxon>
        <taxon>Chromadorea</taxon>
        <taxon>Rhabditida</taxon>
        <taxon>Tylenchina</taxon>
        <taxon>Cephalobomorpha</taxon>
        <taxon>Cephaloboidea</taxon>
        <taxon>Cephalobidae</taxon>
        <taxon>Acrobeloides</taxon>
    </lineage>
</organism>
<name>A0A914BW51_9BILA</name>
<evidence type="ECO:0000256" key="3">
    <source>
        <dbReference type="ARBA" id="ARBA00017453"/>
    </source>
</evidence>